<dbReference type="OrthoDB" id="5124837at2"/>
<evidence type="ECO:0000313" key="4">
    <source>
        <dbReference type="Proteomes" id="UP000487268"/>
    </source>
</evidence>
<dbReference type="Pfam" id="PF01471">
    <property type="entry name" value="PG_binding_1"/>
    <property type="match status" value="1"/>
</dbReference>
<dbReference type="InterPro" id="IPR002477">
    <property type="entry name" value="Peptidoglycan-bd-like"/>
</dbReference>
<organism evidence="3 4">
    <name type="scientific">Actinomadura macrotermitis</name>
    <dbReference type="NCBI Taxonomy" id="2585200"/>
    <lineage>
        <taxon>Bacteria</taxon>
        <taxon>Bacillati</taxon>
        <taxon>Actinomycetota</taxon>
        <taxon>Actinomycetes</taxon>
        <taxon>Streptosporangiales</taxon>
        <taxon>Thermomonosporaceae</taxon>
        <taxon>Actinomadura</taxon>
    </lineage>
</organism>
<feature type="domain" description="Peptidoglycan binding-like" evidence="1">
    <location>
        <begin position="223"/>
        <end position="276"/>
    </location>
</feature>
<dbReference type="RefSeq" id="WP_153534546.1">
    <property type="nucleotide sequence ID" value="NZ_WEGH01000002.1"/>
</dbReference>
<evidence type="ECO:0008006" key="5">
    <source>
        <dbReference type="Google" id="ProtNLM"/>
    </source>
</evidence>
<sequence>MRPSDAEELAHLGQVDVHPDVHRATEPDEDQILHELYGTDAIQAAAAAPALLVEARRSLGTAGRPNAITRDYASRHGSDFLRASWCDMAVTYWARRSGNAAAVLPAGDRAYTVWHAQDFQRIGRWHAGTAAGVDASRPGDIVFFDWGATNSIGAIDHVGVIEKVLGGGRVQTIEGNTSDAVRRRVRSASVIAGYGRPAYTPNENDWMETMMKKLPMLGKGDKGEHVETVQGLLLARSHPEVRITGKFDDATEKAVRKVQSWGGVESDGVVGPKTWPVLLRVNG</sequence>
<evidence type="ECO:0000259" key="2">
    <source>
        <dbReference type="Pfam" id="PF05257"/>
    </source>
</evidence>
<comment type="caution">
    <text evidence="3">The sequence shown here is derived from an EMBL/GenBank/DDBJ whole genome shotgun (WGS) entry which is preliminary data.</text>
</comment>
<name>A0A7K0BY55_9ACTN</name>
<protein>
    <recommendedName>
        <fullName evidence="5">CHAP domain-containing protein</fullName>
    </recommendedName>
</protein>
<dbReference type="AlphaFoldDB" id="A0A7K0BY55"/>
<dbReference type="InterPro" id="IPR007921">
    <property type="entry name" value="CHAP_dom"/>
</dbReference>
<dbReference type="EMBL" id="WEGH01000002">
    <property type="protein sequence ID" value="MQY06121.1"/>
    <property type="molecule type" value="Genomic_DNA"/>
</dbReference>
<dbReference type="SUPFAM" id="SSF47090">
    <property type="entry name" value="PGBD-like"/>
    <property type="match status" value="1"/>
</dbReference>
<accession>A0A7K0BY55</accession>
<dbReference type="InterPro" id="IPR036365">
    <property type="entry name" value="PGBD-like_sf"/>
</dbReference>
<dbReference type="Gene3D" id="3.90.1720.60">
    <property type="match status" value="1"/>
</dbReference>
<dbReference type="SUPFAM" id="SSF54001">
    <property type="entry name" value="Cysteine proteinases"/>
    <property type="match status" value="1"/>
</dbReference>
<evidence type="ECO:0000259" key="1">
    <source>
        <dbReference type="Pfam" id="PF01471"/>
    </source>
</evidence>
<dbReference type="InterPro" id="IPR036366">
    <property type="entry name" value="PGBDSf"/>
</dbReference>
<evidence type="ECO:0000313" key="3">
    <source>
        <dbReference type="EMBL" id="MQY06121.1"/>
    </source>
</evidence>
<gene>
    <name evidence="3" type="ORF">ACRB68_42010</name>
</gene>
<dbReference type="Proteomes" id="UP000487268">
    <property type="component" value="Unassembled WGS sequence"/>
</dbReference>
<dbReference type="InterPro" id="IPR038765">
    <property type="entry name" value="Papain-like_cys_pep_sf"/>
</dbReference>
<dbReference type="Pfam" id="PF05257">
    <property type="entry name" value="CHAP"/>
    <property type="match status" value="1"/>
</dbReference>
<proteinExistence type="predicted"/>
<feature type="domain" description="Peptidase C51" evidence="2">
    <location>
        <begin position="84"/>
        <end position="176"/>
    </location>
</feature>
<dbReference type="Gene3D" id="1.10.101.10">
    <property type="entry name" value="PGBD-like superfamily/PGBD"/>
    <property type="match status" value="1"/>
</dbReference>
<keyword evidence="4" id="KW-1185">Reference proteome</keyword>
<reference evidence="3 4" key="1">
    <citation type="submission" date="2019-10" db="EMBL/GenBank/DDBJ databases">
        <title>Actinomadura rubteroloni sp. nov. and Actinomadura macrotermitis sp. nov., isolated from the gut of fungus growing-termite Macrotermes natalensis.</title>
        <authorList>
            <person name="Benndorf R."/>
            <person name="Martin K."/>
            <person name="Kuefner M."/>
            <person name="De Beer W."/>
            <person name="Kaster A.-K."/>
            <person name="Vollmers J."/>
            <person name="Poulsen M."/>
            <person name="Beemelmanns C."/>
        </authorList>
    </citation>
    <scope>NUCLEOTIDE SEQUENCE [LARGE SCALE GENOMIC DNA]</scope>
    <source>
        <strain evidence="3 4">RB68</strain>
    </source>
</reference>